<evidence type="ECO:0000256" key="6">
    <source>
        <dbReference type="RuleBase" id="RU361235"/>
    </source>
</evidence>
<keyword evidence="4" id="KW-1015">Disulfide bond</keyword>
<feature type="chain" id="PRO_5016190993" description="Carboxylic ester hydrolase" evidence="6">
    <location>
        <begin position="18"/>
        <end position="572"/>
    </location>
</feature>
<comment type="similarity">
    <text evidence="1 6">Belongs to the type-B carboxylesterase/lipase family.</text>
</comment>
<evidence type="ECO:0000313" key="9">
    <source>
        <dbReference type="Proteomes" id="UP000250275"/>
    </source>
</evidence>
<dbReference type="EC" id="3.1.1.-" evidence="6"/>
<feature type="signal peptide" evidence="6">
    <location>
        <begin position="1"/>
        <end position="17"/>
    </location>
</feature>
<dbReference type="InterPro" id="IPR002018">
    <property type="entry name" value="CarbesteraseB"/>
</dbReference>
<gene>
    <name evidence="8" type="ORF">WN48_06139</name>
</gene>
<dbReference type="FunFam" id="3.40.50.1820:FF:000155">
    <property type="entry name" value="Carboxylic ester hydrolase"/>
    <property type="match status" value="1"/>
</dbReference>
<dbReference type="InterPro" id="IPR019826">
    <property type="entry name" value="Carboxylesterase_B_AS"/>
</dbReference>
<evidence type="ECO:0000256" key="5">
    <source>
        <dbReference type="ARBA" id="ARBA00023180"/>
    </source>
</evidence>
<evidence type="ECO:0000256" key="3">
    <source>
        <dbReference type="ARBA" id="ARBA00022801"/>
    </source>
</evidence>
<dbReference type="PANTHER" id="PTHR11559">
    <property type="entry name" value="CARBOXYLESTERASE"/>
    <property type="match status" value="1"/>
</dbReference>
<evidence type="ECO:0000313" key="8">
    <source>
        <dbReference type="EMBL" id="OAD60210.1"/>
    </source>
</evidence>
<evidence type="ECO:0000259" key="7">
    <source>
        <dbReference type="Pfam" id="PF00135"/>
    </source>
</evidence>
<keyword evidence="9" id="KW-1185">Reference proteome</keyword>
<sequence>MKSTLVFYLCLIGFVLAKHSAHHHHHHYHQTVANAPIGRIRGSILTSRHGRQIYSFRGIRYGKPPVGPLRFQPPVPAEDWEDVFDASKEGPSCPRPNNTLISEDCLRLNVYTTKLPCERENVSRPVMVFIHPGGFYSFSGQSEIFGPQYLMDKDVVLVTINYRLGTLGFLSTGDQIAPGNMGLKDQVVALRWIQRNIAAFGGNPNSVTLVGCSAGSFSIMLHMVSPMSKNLFHRAIGMSSSAIKPEVYSGISQNGQIELAKKQARLVGCPTDSTSAMVQCLNTLPMENFTNTLDQMFDWHGNPILLWTPTVEPNVPGLERFLSEQPYDMITQGRFYQVPYILGITEEEFGGVIVLYERGAKSGNNLYPEVNNNWTTLAPIICMYERDTPQSNYISNELRQFYFKDQQIDSSTKEQLAKVYGDSVIIFPMYRAAKLFATYSKEPVYFYKFTYEGRYSFYMWNDTTPYGASHQDDLMYLFYMEKYFPYFGLDAPEAPMIELYTSMWTNFATNSEPIPKNDDKFRNVKWNNFVPEQINYLDINLHPTMKTGIFPERMQLWERLFPLPSASKTVKQ</sequence>
<evidence type="ECO:0000256" key="1">
    <source>
        <dbReference type="ARBA" id="ARBA00005964"/>
    </source>
</evidence>
<accession>A0A310STR5</accession>
<dbReference type="EMBL" id="KQ760478">
    <property type="protein sequence ID" value="OAD60210.1"/>
    <property type="molecule type" value="Genomic_DNA"/>
</dbReference>
<reference evidence="8 9" key="1">
    <citation type="submission" date="2015-07" db="EMBL/GenBank/DDBJ databases">
        <title>The genome of Eufriesea mexicana.</title>
        <authorList>
            <person name="Pan H."/>
            <person name="Kapheim K."/>
        </authorList>
    </citation>
    <scope>NUCLEOTIDE SEQUENCE [LARGE SCALE GENOMIC DNA]</scope>
    <source>
        <strain evidence="8">0111107269</strain>
        <tissue evidence="8">Whole body</tissue>
    </source>
</reference>
<dbReference type="Pfam" id="PF00135">
    <property type="entry name" value="COesterase"/>
    <property type="match status" value="1"/>
</dbReference>
<keyword evidence="3 6" id="KW-0378">Hydrolase</keyword>
<dbReference type="AlphaFoldDB" id="A0A310STR5"/>
<dbReference type="GO" id="GO:0052689">
    <property type="term" value="F:carboxylic ester hydrolase activity"/>
    <property type="evidence" value="ECO:0007669"/>
    <property type="project" value="UniProtKB-KW"/>
</dbReference>
<proteinExistence type="inferred from homology"/>
<evidence type="ECO:0000256" key="2">
    <source>
        <dbReference type="ARBA" id="ARBA00022487"/>
    </source>
</evidence>
<keyword evidence="2" id="KW-0719">Serine esterase</keyword>
<dbReference type="Gene3D" id="3.40.50.1820">
    <property type="entry name" value="alpha/beta hydrolase"/>
    <property type="match status" value="1"/>
</dbReference>
<dbReference type="SUPFAM" id="SSF53474">
    <property type="entry name" value="alpha/beta-Hydrolases"/>
    <property type="match status" value="1"/>
</dbReference>
<protein>
    <recommendedName>
        <fullName evidence="6">Carboxylic ester hydrolase</fullName>
        <ecNumber evidence="6">3.1.1.-</ecNumber>
    </recommendedName>
</protein>
<organism evidence="8 9">
    <name type="scientific">Eufriesea mexicana</name>
    <dbReference type="NCBI Taxonomy" id="516756"/>
    <lineage>
        <taxon>Eukaryota</taxon>
        <taxon>Metazoa</taxon>
        <taxon>Ecdysozoa</taxon>
        <taxon>Arthropoda</taxon>
        <taxon>Hexapoda</taxon>
        <taxon>Insecta</taxon>
        <taxon>Pterygota</taxon>
        <taxon>Neoptera</taxon>
        <taxon>Endopterygota</taxon>
        <taxon>Hymenoptera</taxon>
        <taxon>Apocrita</taxon>
        <taxon>Aculeata</taxon>
        <taxon>Apoidea</taxon>
        <taxon>Anthophila</taxon>
        <taxon>Apidae</taxon>
        <taxon>Eufriesea</taxon>
    </lineage>
</organism>
<dbReference type="PROSITE" id="PS00122">
    <property type="entry name" value="CARBOXYLESTERASE_B_1"/>
    <property type="match status" value="1"/>
</dbReference>
<dbReference type="InterPro" id="IPR029058">
    <property type="entry name" value="AB_hydrolase_fold"/>
</dbReference>
<keyword evidence="6" id="KW-0732">Signal</keyword>
<name>A0A310STR5_9HYME</name>
<dbReference type="OrthoDB" id="19653at2759"/>
<keyword evidence="5" id="KW-0325">Glycoprotein</keyword>
<feature type="domain" description="Carboxylesterase type B" evidence="7">
    <location>
        <begin position="31"/>
        <end position="557"/>
    </location>
</feature>
<evidence type="ECO:0000256" key="4">
    <source>
        <dbReference type="ARBA" id="ARBA00023157"/>
    </source>
</evidence>
<dbReference type="InterPro" id="IPR050309">
    <property type="entry name" value="Type-B_Carboxylest/Lipase"/>
</dbReference>
<dbReference type="Proteomes" id="UP000250275">
    <property type="component" value="Unassembled WGS sequence"/>
</dbReference>